<dbReference type="InterPro" id="IPR058193">
    <property type="entry name" value="VanY/YodJ_core_dom"/>
</dbReference>
<evidence type="ECO:0000256" key="2">
    <source>
        <dbReference type="SAM" id="SignalP"/>
    </source>
</evidence>
<sequence>MKRFMFTVGTLVLLCAAAVYLMRDVNSASDENKPEDSVQQSGELQTSKPPMSAPPVSKPEPATDVPPASKSEPATDAPPASKPEPATDVPPASKPPTETLPSRDILLVNAEHPLPKDFRLEHLVKLYDQKNRHFQLAKADIKISQTVFEAMDKMFAAARKDGVKGFIITSGYRSDKEQKEIFSTTTDGTAAKPGESEHEAGIAFDVAAMGNESFELTPQFKWLSKHCAEYGFIIRYPKGMEKVTGYPFEPWHYRYVGKADAVIIMSKGITLEQYLEEQ</sequence>
<dbReference type="Gene3D" id="3.30.1380.10">
    <property type="match status" value="1"/>
</dbReference>
<accession>A0A3D9S3T8</accession>
<feature type="chain" id="PRO_5017828220" evidence="2">
    <location>
        <begin position="29"/>
        <end position="278"/>
    </location>
</feature>
<dbReference type="Proteomes" id="UP000256304">
    <property type="component" value="Unassembled WGS sequence"/>
</dbReference>
<dbReference type="InterPro" id="IPR003709">
    <property type="entry name" value="VanY-like_core_dom"/>
</dbReference>
<dbReference type="InterPro" id="IPR052179">
    <property type="entry name" value="DD-CPase-like"/>
</dbReference>
<dbReference type="RefSeq" id="WP_116188894.1">
    <property type="nucleotide sequence ID" value="NZ_QTTN01000009.1"/>
</dbReference>
<feature type="signal peptide" evidence="2">
    <location>
        <begin position="1"/>
        <end position="28"/>
    </location>
</feature>
<protein>
    <submittedName>
        <fullName evidence="4">D-alanyl-D-alanine carboxypeptidase</fullName>
    </submittedName>
</protein>
<evidence type="ECO:0000313" key="4">
    <source>
        <dbReference type="EMBL" id="REE87448.1"/>
    </source>
</evidence>
<keyword evidence="4" id="KW-0121">Carboxypeptidase</keyword>
<dbReference type="PANTHER" id="PTHR34385:SF1">
    <property type="entry name" value="PEPTIDOGLYCAN L-ALANYL-D-GLUTAMATE ENDOPEPTIDASE CWLK"/>
    <property type="match status" value="1"/>
</dbReference>
<feature type="region of interest" description="Disordered" evidence="1">
    <location>
        <begin position="28"/>
        <end position="104"/>
    </location>
</feature>
<name>A0A3D9S3T8_9BACL</name>
<keyword evidence="4" id="KW-0378">Hydrolase</keyword>
<feature type="compositionally biased region" description="Polar residues" evidence="1">
    <location>
        <begin position="37"/>
        <end position="49"/>
    </location>
</feature>
<keyword evidence="4" id="KW-0645">Protease</keyword>
<gene>
    <name evidence="4" type="ORF">A8990_10994</name>
</gene>
<dbReference type="CDD" id="cd14852">
    <property type="entry name" value="LD-carboxypeptidase"/>
    <property type="match status" value="1"/>
</dbReference>
<organism evidence="4 5">
    <name type="scientific">Paenibacillus taihuensis</name>
    <dbReference type="NCBI Taxonomy" id="1156355"/>
    <lineage>
        <taxon>Bacteria</taxon>
        <taxon>Bacillati</taxon>
        <taxon>Bacillota</taxon>
        <taxon>Bacilli</taxon>
        <taxon>Bacillales</taxon>
        <taxon>Paenibacillaceae</taxon>
        <taxon>Paenibacillus</taxon>
    </lineage>
</organism>
<keyword evidence="2" id="KW-0732">Signal</keyword>
<evidence type="ECO:0000259" key="3">
    <source>
        <dbReference type="Pfam" id="PF02557"/>
    </source>
</evidence>
<dbReference type="SUPFAM" id="SSF55166">
    <property type="entry name" value="Hedgehog/DD-peptidase"/>
    <property type="match status" value="1"/>
</dbReference>
<dbReference type="EMBL" id="QTTN01000009">
    <property type="protein sequence ID" value="REE87448.1"/>
    <property type="molecule type" value="Genomic_DNA"/>
</dbReference>
<keyword evidence="5" id="KW-1185">Reference proteome</keyword>
<feature type="domain" description="D-alanyl-D-alanine carboxypeptidase-like core" evidence="3">
    <location>
        <begin position="141"/>
        <end position="258"/>
    </location>
</feature>
<dbReference type="InterPro" id="IPR009045">
    <property type="entry name" value="Zn_M74/Hedgehog-like"/>
</dbReference>
<dbReference type="OrthoDB" id="9792074at2"/>
<evidence type="ECO:0000256" key="1">
    <source>
        <dbReference type="SAM" id="MobiDB-lite"/>
    </source>
</evidence>
<evidence type="ECO:0000313" key="5">
    <source>
        <dbReference type="Proteomes" id="UP000256304"/>
    </source>
</evidence>
<dbReference type="Pfam" id="PF02557">
    <property type="entry name" value="VanY"/>
    <property type="match status" value="1"/>
</dbReference>
<comment type="caution">
    <text evidence="4">The sequence shown here is derived from an EMBL/GenBank/DDBJ whole genome shotgun (WGS) entry which is preliminary data.</text>
</comment>
<dbReference type="PANTHER" id="PTHR34385">
    <property type="entry name" value="D-ALANYL-D-ALANINE CARBOXYPEPTIDASE"/>
    <property type="match status" value="1"/>
</dbReference>
<dbReference type="GO" id="GO:0004180">
    <property type="term" value="F:carboxypeptidase activity"/>
    <property type="evidence" value="ECO:0007669"/>
    <property type="project" value="UniProtKB-KW"/>
</dbReference>
<dbReference type="GO" id="GO:0006508">
    <property type="term" value="P:proteolysis"/>
    <property type="evidence" value="ECO:0007669"/>
    <property type="project" value="InterPro"/>
</dbReference>
<proteinExistence type="predicted"/>
<reference evidence="4 5" key="1">
    <citation type="submission" date="2018-08" db="EMBL/GenBank/DDBJ databases">
        <title>Genomic Encyclopedia of Type Strains, Phase III (KMG-III): the genomes of soil and plant-associated and newly described type strains.</title>
        <authorList>
            <person name="Whitman W."/>
        </authorList>
    </citation>
    <scope>NUCLEOTIDE SEQUENCE [LARGE SCALE GENOMIC DNA]</scope>
    <source>
        <strain evidence="4 5">CGMCC 1.10966</strain>
    </source>
</reference>
<dbReference type="AlphaFoldDB" id="A0A3D9S3T8"/>